<evidence type="ECO:0000313" key="2">
    <source>
        <dbReference type="Proteomes" id="UP000007437"/>
    </source>
</evidence>
<organism evidence="1 2">
    <name type="scientific">Mycetohabitans rhizoxinica (strain DSM 19002 / CIP 109453 / HKI 454)</name>
    <name type="common">Paraburkholderia rhizoxinica</name>
    <dbReference type="NCBI Taxonomy" id="882378"/>
    <lineage>
        <taxon>Bacteria</taxon>
        <taxon>Pseudomonadati</taxon>
        <taxon>Pseudomonadota</taxon>
        <taxon>Betaproteobacteria</taxon>
        <taxon>Burkholderiales</taxon>
        <taxon>Burkholderiaceae</taxon>
        <taxon>Mycetohabitans</taxon>
    </lineage>
</organism>
<gene>
    <name evidence="1" type="ordered locus">RBRH_01482</name>
</gene>
<dbReference type="EMBL" id="FR687359">
    <property type="protein sequence ID" value="CBW75887.1"/>
    <property type="molecule type" value="Genomic_DNA"/>
</dbReference>
<reference evidence="1 2" key="1">
    <citation type="journal article" date="2011" name="J. Bacteriol.">
        <title>Complete genome sequence of Burkholderia rhizoxinica, an endosymbiont of Rhizopus microsporus.</title>
        <authorList>
            <person name="Lackner G."/>
            <person name="Moebius N."/>
            <person name="Partida-Martinez L."/>
            <person name="Hertweck C."/>
        </authorList>
    </citation>
    <scope>NUCLEOTIDE SEQUENCE [LARGE SCALE GENOMIC DNA]</scope>
    <source>
        <strain evidence="2">DSM 19002 / CIP 109453 / HKI 454</strain>
    </source>
</reference>
<evidence type="ECO:0008006" key="3">
    <source>
        <dbReference type="Google" id="ProtNLM"/>
    </source>
</evidence>
<sequence>MIARLDLLLAQHARSMSYAPSGLVRATLEAAWQRTRWAVRGTGETLKRRLYQIAVGIPLPDPAAVLFDLDSAIEGRPARGRAIVESAKCHHRSR</sequence>
<proteinExistence type="predicted"/>
<dbReference type="STRING" id="882378.RBRH_01482"/>
<dbReference type="KEGG" id="brh:RBRH_01482"/>
<dbReference type="AlphaFoldDB" id="E5AKT0"/>
<protein>
    <recommendedName>
        <fullName evidence="3">Transposase</fullName>
    </recommendedName>
</protein>
<dbReference type="Proteomes" id="UP000007437">
    <property type="component" value="Chromosome"/>
</dbReference>
<evidence type="ECO:0000313" key="1">
    <source>
        <dbReference type="EMBL" id="CBW75887.1"/>
    </source>
</evidence>
<name>E5AKT0_MYCRK</name>
<dbReference type="HOGENOM" id="CLU_2380721_0_0_4"/>
<accession>E5AKT0</accession>